<comment type="caution">
    <text evidence="1">The sequence shown here is derived from an EMBL/GenBank/DDBJ whole genome shotgun (WGS) entry which is preliminary data.</text>
</comment>
<organism evidence="1 2">
    <name type="scientific">Aspergillus heteromorphus CBS 117.55</name>
    <dbReference type="NCBI Taxonomy" id="1448321"/>
    <lineage>
        <taxon>Eukaryota</taxon>
        <taxon>Fungi</taxon>
        <taxon>Dikarya</taxon>
        <taxon>Ascomycota</taxon>
        <taxon>Pezizomycotina</taxon>
        <taxon>Eurotiomycetes</taxon>
        <taxon>Eurotiomycetidae</taxon>
        <taxon>Eurotiales</taxon>
        <taxon>Aspergillaceae</taxon>
        <taxon>Aspergillus</taxon>
        <taxon>Aspergillus subgen. Circumdati</taxon>
    </lineage>
</organism>
<dbReference type="VEuPathDB" id="FungiDB:BO70DRAFT_75373"/>
<sequence length="112" mass="12366">MRCDVMRLFCLRVKDIPFSDVTPFVSTLPPLTRSLSCLPTTYLPAAREKPGLLSATNIISSHLISPHLTLPHLALRSGLPFFIVGLIYLLLQQKSALPSLLSSNAEPRPESR</sequence>
<dbReference type="AlphaFoldDB" id="A0A317X134"/>
<protein>
    <submittedName>
        <fullName evidence="1">Uncharacterized protein</fullName>
    </submittedName>
</protein>
<gene>
    <name evidence="1" type="ORF">BO70DRAFT_75373</name>
</gene>
<proteinExistence type="predicted"/>
<dbReference type="Proteomes" id="UP000247233">
    <property type="component" value="Unassembled WGS sequence"/>
</dbReference>
<dbReference type="GeneID" id="37070926"/>
<evidence type="ECO:0000313" key="2">
    <source>
        <dbReference type="Proteomes" id="UP000247233"/>
    </source>
</evidence>
<accession>A0A317X134</accession>
<keyword evidence="2" id="KW-1185">Reference proteome</keyword>
<reference evidence="1 2" key="1">
    <citation type="submission" date="2016-12" db="EMBL/GenBank/DDBJ databases">
        <title>The genomes of Aspergillus section Nigri reveals drivers in fungal speciation.</title>
        <authorList>
            <consortium name="DOE Joint Genome Institute"/>
            <person name="Vesth T.C."/>
            <person name="Nybo J."/>
            <person name="Theobald S."/>
            <person name="Brandl J."/>
            <person name="Frisvad J.C."/>
            <person name="Nielsen K.F."/>
            <person name="Lyhne E.K."/>
            <person name="Kogle M.E."/>
            <person name="Kuo A."/>
            <person name="Riley R."/>
            <person name="Clum A."/>
            <person name="Nolan M."/>
            <person name="Lipzen A."/>
            <person name="Salamov A."/>
            <person name="Henrissat B."/>
            <person name="Wiebenga A."/>
            <person name="De Vries R.P."/>
            <person name="Grigoriev I.V."/>
            <person name="Mortensen U.H."/>
            <person name="Andersen M.R."/>
            <person name="Baker S.E."/>
        </authorList>
    </citation>
    <scope>NUCLEOTIDE SEQUENCE [LARGE SCALE GENOMIC DNA]</scope>
    <source>
        <strain evidence="1 2">CBS 117.55</strain>
    </source>
</reference>
<dbReference type="EMBL" id="MSFL01000002">
    <property type="protein sequence ID" value="PWY90658.1"/>
    <property type="molecule type" value="Genomic_DNA"/>
</dbReference>
<dbReference type="RefSeq" id="XP_025403101.1">
    <property type="nucleotide sequence ID" value="XM_025548689.1"/>
</dbReference>
<name>A0A317X134_9EURO</name>
<evidence type="ECO:0000313" key="1">
    <source>
        <dbReference type="EMBL" id="PWY90658.1"/>
    </source>
</evidence>